<dbReference type="EMBL" id="BSYO01000007">
    <property type="protein sequence ID" value="GMH07552.1"/>
    <property type="molecule type" value="Genomic_DNA"/>
</dbReference>
<evidence type="ECO:0000256" key="1">
    <source>
        <dbReference type="SAM" id="MobiDB-lite"/>
    </source>
</evidence>
<feature type="compositionally biased region" description="Polar residues" evidence="1">
    <location>
        <begin position="24"/>
        <end position="38"/>
    </location>
</feature>
<evidence type="ECO:0000313" key="2">
    <source>
        <dbReference type="EMBL" id="GMH07552.1"/>
    </source>
</evidence>
<protein>
    <submittedName>
        <fullName evidence="2">Uncharacterized protein</fullName>
    </submittedName>
</protein>
<feature type="region of interest" description="Disordered" evidence="1">
    <location>
        <begin position="1"/>
        <end position="60"/>
    </location>
</feature>
<proteinExistence type="predicted"/>
<organism evidence="2 3">
    <name type="scientific">Nepenthes gracilis</name>
    <name type="common">Slender pitcher plant</name>
    <dbReference type="NCBI Taxonomy" id="150966"/>
    <lineage>
        <taxon>Eukaryota</taxon>
        <taxon>Viridiplantae</taxon>
        <taxon>Streptophyta</taxon>
        <taxon>Embryophyta</taxon>
        <taxon>Tracheophyta</taxon>
        <taxon>Spermatophyta</taxon>
        <taxon>Magnoliopsida</taxon>
        <taxon>eudicotyledons</taxon>
        <taxon>Gunneridae</taxon>
        <taxon>Pentapetalae</taxon>
        <taxon>Caryophyllales</taxon>
        <taxon>Nepenthaceae</taxon>
        <taxon>Nepenthes</taxon>
    </lineage>
</organism>
<keyword evidence="3" id="KW-1185">Reference proteome</keyword>
<accession>A0AAD3SAS8</accession>
<dbReference type="Proteomes" id="UP001279734">
    <property type="component" value="Unassembled WGS sequence"/>
</dbReference>
<gene>
    <name evidence="2" type="ORF">Nepgr_009392</name>
</gene>
<feature type="compositionally biased region" description="Polar residues" evidence="1">
    <location>
        <begin position="1"/>
        <end position="16"/>
    </location>
</feature>
<reference evidence="2" key="1">
    <citation type="submission" date="2023-05" db="EMBL/GenBank/DDBJ databases">
        <title>Nepenthes gracilis genome sequencing.</title>
        <authorList>
            <person name="Fukushima K."/>
        </authorList>
    </citation>
    <scope>NUCLEOTIDE SEQUENCE</scope>
    <source>
        <strain evidence="2">SING2019-196</strain>
    </source>
</reference>
<sequence>MSFRNNKNFIVFTNSNKKPENPGLTGSPTIRTQASASLASKYFHSKKGSPQSTSAQNQKRLLHTHRPMEEERMAYASERGTLQYRAGLQHPPQNQVIIALWRQRRGRESRERAAIGAPMLWKFIEEPKK</sequence>
<comment type="caution">
    <text evidence="2">The sequence shown here is derived from an EMBL/GenBank/DDBJ whole genome shotgun (WGS) entry which is preliminary data.</text>
</comment>
<name>A0AAD3SAS8_NEPGR</name>
<evidence type="ECO:0000313" key="3">
    <source>
        <dbReference type="Proteomes" id="UP001279734"/>
    </source>
</evidence>
<dbReference type="AlphaFoldDB" id="A0AAD3SAS8"/>
<feature type="compositionally biased region" description="Polar residues" evidence="1">
    <location>
        <begin position="48"/>
        <end position="59"/>
    </location>
</feature>